<dbReference type="PIRSF" id="PIRSF006157">
    <property type="entry name" value="Doxgns_DODA"/>
    <property type="match status" value="1"/>
</dbReference>
<sequence>MNRRDLFKSVMALVTAHFATHSLFAQKGSGKSVLEPSAMPVLFIGHGSPMNALRNTPFTQHLKKLGHDLPQPRAILVVSAHWVANGPRLSGSSHPDTIYDFGGFPDDLYQIRYPSPGAPELAARVAKGLKTDQGEVDATRGLDHGAWTVLRHLYPQADIPVIQLAMSARLTMAEHMALATELQALRQEGILILASGNIVHNLGATNRTPGAMNVEWAIEFDGIIKEALLQRDLTQLLALDKSKYPLWNIAHPTIEHYVPLLYALGASTEEDVIRFPYEGFESTSISMRSVMFG</sequence>
<dbReference type="GO" id="GO:0008198">
    <property type="term" value="F:ferrous iron binding"/>
    <property type="evidence" value="ECO:0007669"/>
    <property type="project" value="InterPro"/>
</dbReference>
<keyword evidence="8" id="KW-1185">Reference proteome</keyword>
<dbReference type="PANTHER" id="PTHR30096">
    <property type="entry name" value="4,5-DOPA DIOXYGENASE EXTRADIOL-LIKE PROTEIN"/>
    <property type="match status" value="1"/>
</dbReference>
<comment type="caution">
    <text evidence="7">The sequence shown here is derived from an EMBL/GenBank/DDBJ whole genome shotgun (WGS) entry which is preliminary data.</text>
</comment>
<feature type="domain" description="Extradiol ring-cleavage dioxygenase class III enzyme subunit B" evidence="6">
    <location>
        <begin position="69"/>
        <end position="288"/>
    </location>
</feature>
<dbReference type="AlphaFoldDB" id="A0A934JS80"/>
<comment type="similarity">
    <text evidence="2">Belongs to the DODA-type extradiol aromatic ring-opening dioxygenase family.</text>
</comment>
<organism evidence="7 8">
    <name type="scientific">Marinomonas transparens</name>
    <dbReference type="NCBI Taxonomy" id="2795388"/>
    <lineage>
        <taxon>Bacteria</taxon>
        <taxon>Pseudomonadati</taxon>
        <taxon>Pseudomonadota</taxon>
        <taxon>Gammaproteobacteria</taxon>
        <taxon>Oceanospirillales</taxon>
        <taxon>Oceanospirillaceae</taxon>
        <taxon>Marinomonas</taxon>
    </lineage>
</organism>
<keyword evidence="3" id="KW-0479">Metal-binding</keyword>
<dbReference type="EC" id="1.13.11.29" evidence="7"/>
<keyword evidence="7" id="KW-0223">Dioxygenase</keyword>
<dbReference type="EMBL" id="JAEMNX010000005">
    <property type="protein sequence ID" value="MBJ7537336.1"/>
    <property type="molecule type" value="Genomic_DNA"/>
</dbReference>
<dbReference type="SUPFAM" id="SSF53213">
    <property type="entry name" value="LigB-like"/>
    <property type="match status" value="1"/>
</dbReference>
<evidence type="ECO:0000313" key="8">
    <source>
        <dbReference type="Proteomes" id="UP000628710"/>
    </source>
</evidence>
<evidence type="ECO:0000256" key="4">
    <source>
        <dbReference type="ARBA" id="ARBA00022833"/>
    </source>
</evidence>
<dbReference type="RefSeq" id="WP_199467481.1">
    <property type="nucleotide sequence ID" value="NZ_JAEMNX010000005.1"/>
</dbReference>
<comment type="cofactor">
    <cofactor evidence="1">
        <name>Zn(2+)</name>
        <dbReference type="ChEBI" id="CHEBI:29105"/>
    </cofactor>
</comment>
<evidence type="ECO:0000256" key="2">
    <source>
        <dbReference type="ARBA" id="ARBA00007581"/>
    </source>
</evidence>
<reference evidence="7" key="1">
    <citation type="submission" date="2020-12" db="EMBL/GenBank/DDBJ databases">
        <title>Marinomonas arctica sp. nov., a psychrotolerant bacterium isolated from the Arctic.</title>
        <authorList>
            <person name="Zhang Y."/>
        </authorList>
    </citation>
    <scope>NUCLEOTIDE SEQUENCE</scope>
    <source>
        <strain evidence="7">C1424</strain>
    </source>
</reference>
<gene>
    <name evidence="7" type="primary">ygiD</name>
    <name evidence="7" type="ORF">I8J31_06535</name>
</gene>
<proteinExistence type="inferred from homology"/>
<evidence type="ECO:0000256" key="5">
    <source>
        <dbReference type="ARBA" id="ARBA00023002"/>
    </source>
</evidence>
<dbReference type="Gene3D" id="3.40.830.10">
    <property type="entry name" value="LigB-like"/>
    <property type="match status" value="1"/>
</dbReference>
<evidence type="ECO:0000256" key="1">
    <source>
        <dbReference type="ARBA" id="ARBA00001947"/>
    </source>
</evidence>
<dbReference type="InterPro" id="IPR004183">
    <property type="entry name" value="Xdiol_dOase_suB"/>
</dbReference>
<dbReference type="GO" id="GO:0008270">
    <property type="term" value="F:zinc ion binding"/>
    <property type="evidence" value="ECO:0007669"/>
    <property type="project" value="InterPro"/>
</dbReference>
<keyword evidence="5 7" id="KW-0560">Oxidoreductase</keyword>
<dbReference type="InterPro" id="IPR014436">
    <property type="entry name" value="Extradiol_dOase_DODA"/>
</dbReference>
<evidence type="ECO:0000313" key="7">
    <source>
        <dbReference type="EMBL" id="MBJ7537336.1"/>
    </source>
</evidence>
<dbReference type="NCBIfam" id="NF007914">
    <property type="entry name" value="PRK10628.1"/>
    <property type="match status" value="1"/>
</dbReference>
<evidence type="ECO:0000259" key="6">
    <source>
        <dbReference type="Pfam" id="PF02900"/>
    </source>
</evidence>
<dbReference type="Pfam" id="PF02900">
    <property type="entry name" value="LigB"/>
    <property type="match status" value="1"/>
</dbReference>
<dbReference type="PANTHER" id="PTHR30096:SF0">
    <property type="entry name" value="4,5-DOPA DIOXYGENASE EXTRADIOL-LIKE PROTEIN"/>
    <property type="match status" value="1"/>
</dbReference>
<keyword evidence="4" id="KW-0862">Zinc</keyword>
<dbReference type="CDD" id="cd07363">
    <property type="entry name" value="45_DOPA_Dioxygenase"/>
    <property type="match status" value="1"/>
</dbReference>
<dbReference type="Proteomes" id="UP000628710">
    <property type="component" value="Unassembled WGS sequence"/>
</dbReference>
<name>A0A934JS80_9GAMM</name>
<evidence type="ECO:0000256" key="3">
    <source>
        <dbReference type="ARBA" id="ARBA00022723"/>
    </source>
</evidence>
<dbReference type="GO" id="GO:0050297">
    <property type="term" value="F:stizolobate synthase activity"/>
    <property type="evidence" value="ECO:0007669"/>
    <property type="project" value="UniProtKB-EC"/>
</dbReference>
<accession>A0A934JS80</accession>
<protein>
    <submittedName>
        <fullName evidence="7">4,5-DOPA dioxygenase extradiol</fullName>
        <ecNumber evidence="7">1.13.11.29</ecNumber>
    </submittedName>
</protein>